<dbReference type="Proteomes" id="UP000323257">
    <property type="component" value="Unassembled WGS sequence"/>
</dbReference>
<sequence>MSTAKELPRAWRGYHPLETEQWFAALEAAREREAEELGAAIRKERARGERLSEDLRRRRDGRRPPGTVAGGSDGADRADPAIDGWAADRIARSAAAVRRQGEAEAAALRRLYEQREAEHEAAVREADRQFAECEAAIARLLAEADSLFGGAHVSRESGDGEELALLQAALSDVQVPLQAAIGMPPEGEGDAAFSDEAAAAREHGVRRAVADSARSAKVLQFRLRAMLDRVEAAGEWRDAGGAMPDAADVALAAGARPASGLALDVSKGMKAARAAAGVSASRSGRLGRPASSAYWGDLEPYMQDNSDPEQLPQHAGPLVAGTGRGRDASALDRDDQVRAARVPAEEVGKAAPHAGRQNNAETAPVTARAGPSATSGDASALDESGSESRIGGRADRFGDAAASPDTSAEEVRAAEASSPLAGASQPGDAPTGSMPPSEESPVLQSKLSGLASAALGEEIRFVRERYIVGKTAGQSLHAADGRLLIAQGEPITAEIVAVAEREGKLAELVVHMVIPGLGADTR</sequence>
<keyword evidence="4" id="KW-1185">Reference proteome</keyword>
<evidence type="ECO:0000256" key="1">
    <source>
        <dbReference type="SAM" id="Coils"/>
    </source>
</evidence>
<feature type="region of interest" description="Disordered" evidence="2">
    <location>
        <begin position="298"/>
        <end position="445"/>
    </location>
</feature>
<evidence type="ECO:0000313" key="4">
    <source>
        <dbReference type="Proteomes" id="UP000323257"/>
    </source>
</evidence>
<keyword evidence="1" id="KW-0175">Coiled coil</keyword>
<comment type="caution">
    <text evidence="3">The sequence shown here is derived from an EMBL/GenBank/DDBJ whole genome shotgun (WGS) entry which is preliminary data.</text>
</comment>
<organism evidence="3 4">
    <name type="scientific">Paenibacillus methanolicus</name>
    <dbReference type="NCBI Taxonomy" id="582686"/>
    <lineage>
        <taxon>Bacteria</taxon>
        <taxon>Bacillati</taxon>
        <taxon>Bacillota</taxon>
        <taxon>Bacilli</taxon>
        <taxon>Bacillales</taxon>
        <taxon>Paenibacillaceae</taxon>
        <taxon>Paenibacillus</taxon>
    </lineage>
</organism>
<feature type="compositionally biased region" description="Basic and acidic residues" evidence="2">
    <location>
        <begin position="324"/>
        <end position="348"/>
    </location>
</feature>
<dbReference type="EMBL" id="VNHS01000012">
    <property type="protein sequence ID" value="TYP70092.1"/>
    <property type="molecule type" value="Genomic_DNA"/>
</dbReference>
<evidence type="ECO:0000256" key="2">
    <source>
        <dbReference type="SAM" id="MobiDB-lite"/>
    </source>
</evidence>
<accession>A0A5S5BV86</accession>
<gene>
    <name evidence="3" type="ORF">BCM02_11270</name>
</gene>
<feature type="region of interest" description="Disordered" evidence="2">
    <location>
        <begin position="40"/>
        <end position="80"/>
    </location>
</feature>
<dbReference type="OrthoDB" id="2667321at2"/>
<name>A0A5S5BV86_9BACL</name>
<evidence type="ECO:0000313" key="3">
    <source>
        <dbReference type="EMBL" id="TYP70092.1"/>
    </source>
</evidence>
<dbReference type="AlphaFoldDB" id="A0A5S5BV86"/>
<dbReference type="RefSeq" id="WP_148932452.1">
    <property type="nucleotide sequence ID" value="NZ_VNHS01000012.1"/>
</dbReference>
<feature type="compositionally biased region" description="Basic and acidic residues" evidence="2">
    <location>
        <begin position="40"/>
        <end position="57"/>
    </location>
</feature>
<proteinExistence type="predicted"/>
<reference evidence="3 4" key="1">
    <citation type="submission" date="2019-07" db="EMBL/GenBank/DDBJ databases">
        <title>Genomic Encyclopedia of Type Strains, Phase III (KMG-III): the genomes of soil and plant-associated and newly described type strains.</title>
        <authorList>
            <person name="Whitman W."/>
        </authorList>
    </citation>
    <scope>NUCLEOTIDE SEQUENCE [LARGE SCALE GENOMIC DNA]</scope>
    <source>
        <strain evidence="3 4">BL24</strain>
    </source>
</reference>
<protein>
    <submittedName>
        <fullName evidence="3">Uncharacterized protein</fullName>
    </submittedName>
</protein>
<feature type="coiled-coil region" evidence="1">
    <location>
        <begin position="98"/>
        <end position="143"/>
    </location>
</feature>